<keyword evidence="2" id="KW-1185">Reference proteome</keyword>
<dbReference type="EMBL" id="JACHIF010000007">
    <property type="protein sequence ID" value="MBB5039006.1"/>
    <property type="molecule type" value="Genomic_DNA"/>
</dbReference>
<reference evidence="1 2" key="1">
    <citation type="submission" date="2020-08" db="EMBL/GenBank/DDBJ databases">
        <title>Genomic Encyclopedia of Type Strains, Phase IV (KMG-IV): sequencing the most valuable type-strain genomes for metagenomic binning, comparative biology and taxonomic classification.</title>
        <authorList>
            <person name="Goeker M."/>
        </authorList>
    </citation>
    <scope>NUCLEOTIDE SEQUENCE [LARGE SCALE GENOMIC DNA]</scope>
    <source>
        <strain evidence="1 2">DSM 12251</strain>
    </source>
</reference>
<dbReference type="AlphaFoldDB" id="A0A7W8DRL6"/>
<organism evidence="1 2">
    <name type="scientific">Prosthecobacter dejongeii</name>
    <dbReference type="NCBI Taxonomy" id="48465"/>
    <lineage>
        <taxon>Bacteria</taxon>
        <taxon>Pseudomonadati</taxon>
        <taxon>Verrucomicrobiota</taxon>
        <taxon>Verrucomicrobiia</taxon>
        <taxon>Verrucomicrobiales</taxon>
        <taxon>Verrucomicrobiaceae</taxon>
        <taxon>Prosthecobacter</taxon>
    </lineage>
</organism>
<gene>
    <name evidence="1" type="ORF">HNQ64_003275</name>
</gene>
<evidence type="ECO:0000313" key="2">
    <source>
        <dbReference type="Proteomes" id="UP000534294"/>
    </source>
</evidence>
<evidence type="ECO:0000313" key="1">
    <source>
        <dbReference type="EMBL" id="MBB5039006.1"/>
    </source>
</evidence>
<protein>
    <submittedName>
        <fullName evidence="1">Uncharacterized protein</fullName>
    </submittedName>
</protein>
<dbReference type="RefSeq" id="WP_184210344.1">
    <property type="nucleotide sequence ID" value="NZ_JACHIF010000007.1"/>
</dbReference>
<dbReference type="Proteomes" id="UP000534294">
    <property type="component" value="Unassembled WGS sequence"/>
</dbReference>
<name>A0A7W8DRL6_9BACT</name>
<comment type="caution">
    <text evidence="1">The sequence shown here is derived from an EMBL/GenBank/DDBJ whole genome shotgun (WGS) entry which is preliminary data.</text>
</comment>
<sequence length="191" mass="22128">MQDYTPIELFEEERYGLEQHTASGRYCLSIVVCTPWVEYLEHYELTPEEFEKVSADVAARLELVAKCRARENDSRLMEPPPADRGTPCTGDRGGCLFYVDPNQPFRTLQNFRAEWFTLQQEVKTGKYCLSIPVNITPHFQSSEEYELTPEEYRHLSQDKTALLALKKKCCDRQNDARFMGPIPSKRGTSYQ</sequence>
<proteinExistence type="predicted"/>
<accession>A0A7W8DRL6</accession>